<sequence>MAGVLGAVSGGVSGVVHAAGVLDDVTVQALTGERLDRVMAVKVAGAWNLHELTAGHDVRLFVVFSSAAGVLGAAGQANYAAGNTFLDALAAYRRSRGLPGVSVAWGLWEQRSAMTGHLSDTDLTRITRAGVVPMSDDEGLRLLDATGESEESLVLAARLDTRTLDADAPVQPMLRGLTKKSAPPRRTTTADNGQRPGGASLADRIAGLGGAERRRVLLRTVREHAAIVLGHGSADSIPADRGFLDIGFDSLTAVELRNRLNTATGLRLPATLIFNHPDPTRLVEHLEVELVPDTADAREADLPAVRDRNRGRSTLPDVDEDLESAEADELFSIIDQELGSA</sequence>
<dbReference type="GO" id="GO:0006633">
    <property type="term" value="P:fatty acid biosynthetic process"/>
    <property type="evidence" value="ECO:0007669"/>
    <property type="project" value="TreeGrafter"/>
</dbReference>
<dbReference type="GO" id="GO:0031177">
    <property type="term" value="F:phosphopantetheine binding"/>
    <property type="evidence" value="ECO:0007669"/>
    <property type="project" value="InterPro"/>
</dbReference>
<evidence type="ECO:0000313" key="7">
    <source>
        <dbReference type="EMBL" id="GDY51954.1"/>
    </source>
</evidence>
<dbReference type="InterPro" id="IPR036291">
    <property type="entry name" value="NAD(P)-bd_dom_sf"/>
</dbReference>
<feature type="region of interest" description="Disordered" evidence="5">
    <location>
        <begin position="299"/>
        <end position="321"/>
    </location>
</feature>
<dbReference type="InterPro" id="IPR057326">
    <property type="entry name" value="KR_dom"/>
</dbReference>
<dbReference type="EMBL" id="BJHW01000001">
    <property type="protein sequence ID" value="GDY51954.1"/>
    <property type="molecule type" value="Genomic_DNA"/>
</dbReference>
<dbReference type="PROSITE" id="PS00012">
    <property type="entry name" value="PHOSPHOPANTETHEINE"/>
    <property type="match status" value="1"/>
</dbReference>
<dbReference type="SUPFAM" id="SSF51735">
    <property type="entry name" value="NAD(P)-binding Rossmann-fold domains"/>
    <property type="match status" value="1"/>
</dbReference>
<dbReference type="SMART" id="SM01294">
    <property type="entry name" value="PKS_PP_betabranch"/>
    <property type="match status" value="1"/>
</dbReference>
<protein>
    <recommendedName>
        <fullName evidence="6">Carrier domain-containing protein</fullName>
    </recommendedName>
</protein>
<dbReference type="InterPro" id="IPR020806">
    <property type="entry name" value="PKS_PP-bd"/>
</dbReference>
<dbReference type="PANTHER" id="PTHR43775:SF51">
    <property type="entry name" value="INACTIVE PHENOLPHTHIOCEROL SYNTHESIS POLYKETIDE SYNTHASE TYPE I PKS1-RELATED"/>
    <property type="match status" value="1"/>
</dbReference>
<dbReference type="SMART" id="SM00822">
    <property type="entry name" value="PKS_KR"/>
    <property type="match status" value="1"/>
</dbReference>
<keyword evidence="1" id="KW-0596">Phosphopantetheine</keyword>
<dbReference type="InterPro" id="IPR036736">
    <property type="entry name" value="ACP-like_sf"/>
</dbReference>
<dbReference type="PANTHER" id="PTHR43775">
    <property type="entry name" value="FATTY ACID SYNTHASE"/>
    <property type="match status" value="1"/>
</dbReference>
<dbReference type="SMART" id="SM00823">
    <property type="entry name" value="PKS_PP"/>
    <property type="match status" value="1"/>
</dbReference>
<organism evidence="7 8">
    <name type="scientific">Streptomyces violaceusniger</name>
    <dbReference type="NCBI Taxonomy" id="68280"/>
    <lineage>
        <taxon>Bacteria</taxon>
        <taxon>Bacillati</taxon>
        <taxon>Actinomycetota</taxon>
        <taxon>Actinomycetes</taxon>
        <taxon>Kitasatosporales</taxon>
        <taxon>Streptomycetaceae</taxon>
        <taxon>Streptomyces</taxon>
        <taxon>Streptomyces violaceusniger group</taxon>
    </lineage>
</organism>
<dbReference type="InterPro" id="IPR009081">
    <property type="entry name" value="PP-bd_ACP"/>
</dbReference>
<evidence type="ECO:0000259" key="6">
    <source>
        <dbReference type="PROSITE" id="PS50075"/>
    </source>
</evidence>
<feature type="domain" description="Carrier" evidence="6">
    <location>
        <begin position="215"/>
        <end position="290"/>
    </location>
</feature>
<reference evidence="7 8" key="1">
    <citation type="journal article" date="2020" name="Int. J. Syst. Evol. Microbiol.">
        <title>Reclassification of Streptomyces castelarensis and Streptomyces sporoclivatus as later heterotypic synonyms of Streptomyces antimycoticus.</title>
        <authorList>
            <person name="Komaki H."/>
            <person name="Tamura T."/>
        </authorList>
    </citation>
    <scope>NUCLEOTIDE SEQUENCE [LARGE SCALE GENOMIC DNA]</scope>
    <source>
        <strain evidence="7 8">NBRC 13459</strain>
    </source>
</reference>
<feature type="region of interest" description="Disordered" evidence="5">
    <location>
        <begin position="176"/>
        <end position="201"/>
    </location>
</feature>
<dbReference type="Pfam" id="PF00550">
    <property type="entry name" value="PP-binding"/>
    <property type="match status" value="1"/>
</dbReference>
<comment type="caution">
    <text evidence="7">The sequence shown here is derived from an EMBL/GenBank/DDBJ whole genome shotgun (WGS) entry which is preliminary data.</text>
</comment>
<dbReference type="GO" id="GO:0017000">
    <property type="term" value="P:antibiotic biosynthetic process"/>
    <property type="evidence" value="ECO:0007669"/>
    <property type="project" value="UniProtKB-ARBA"/>
</dbReference>
<dbReference type="PROSITE" id="PS50075">
    <property type="entry name" value="CARRIER"/>
    <property type="match status" value="1"/>
</dbReference>
<evidence type="ECO:0000313" key="8">
    <source>
        <dbReference type="Proteomes" id="UP000301309"/>
    </source>
</evidence>
<dbReference type="Proteomes" id="UP000301309">
    <property type="component" value="Unassembled WGS sequence"/>
</dbReference>
<keyword evidence="4" id="KW-0511">Multifunctional enzyme</keyword>
<accession>A0A4D4KUW2</accession>
<dbReference type="InterPro" id="IPR013968">
    <property type="entry name" value="PKS_KR"/>
</dbReference>
<evidence type="ECO:0000256" key="1">
    <source>
        <dbReference type="ARBA" id="ARBA00022450"/>
    </source>
</evidence>
<dbReference type="AlphaFoldDB" id="A0A4D4KUW2"/>
<proteinExistence type="predicted"/>
<name>A0A4D4KUW2_STRVO</name>
<dbReference type="InterPro" id="IPR006162">
    <property type="entry name" value="Ppantetheine_attach_site"/>
</dbReference>
<evidence type="ECO:0000256" key="3">
    <source>
        <dbReference type="ARBA" id="ARBA00022679"/>
    </source>
</evidence>
<keyword evidence="8" id="KW-1185">Reference proteome</keyword>
<dbReference type="Pfam" id="PF08659">
    <property type="entry name" value="KR"/>
    <property type="match status" value="1"/>
</dbReference>
<gene>
    <name evidence="7" type="ORF">SVIO_025770</name>
</gene>
<evidence type="ECO:0000256" key="5">
    <source>
        <dbReference type="SAM" id="MobiDB-lite"/>
    </source>
</evidence>
<dbReference type="SUPFAM" id="SSF47336">
    <property type="entry name" value="ACP-like"/>
    <property type="match status" value="1"/>
</dbReference>
<feature type="compositionally biased region" description="Basic and acidic residues" evidence="5">
    <location>
        <begin position="299"/>
        <end position="310"/>
    </location>
</feature>
<dbReference type="Gene3D" id="3.40.50.720">
    <property type="entry name" value="NAD(P)-binding Rossmann-like Domain"/>
    <property type="match status" value="1"/>
</dbReference>
<evidence type="ECO:0000256" key="2">
    <source>
        <dbReference type="ARBA" id="ARBA00022553"/>
    </source>
</evidence>
<dbReference type="FunFam" id="1.10.1200.10:FF:000007">
    <property type="entry name" value="Probable polyketide synthase pks17"/>
    <property type="match status" value="1"/>
</dbReference>
<evidence type="ECO:0000256" key="4">
    <source>
        <dbReference type="ARBA" id="ARBA00023268"/>
    </source>
</evidence>
<dbReference type="GO" id="GO:0004312">
    <property type="term" value="F:fatty acid synthase activity"/>
    <property type="evidence" value="ECO:0007669"/>
    <property type="project" value="TreeGrafter"/>
</dbReference>
<keyword evidence="3" id="KW-0808">Transferase</keyword>
<dbReference type="InterPro" id="IPR050091">
    <property type="entry name" value="PKS_NRPS_Biosynth_Enz"/>
</dbReference>
<keyword evidence="2" id="KW-0597">Phosphoprotein</keyword>
<dbReference type="Gene3D" id="1.10.1200.10">
    <property type="entry name" value="ACP-like"/>
    <property type="match status" value="1"/>
</dbReference>